<dbReference type="PRINTS" id="PR00765">
    <property type="entry name" value="CRBOXYPTASEA"/>
</dbReference>
<dbReference type="PROSITE" id="PS52035">
    <property type="entry name" value="PEPTIDASE_M14"/>
    <property type="match status" value="1"/>
</dbReference>
<evidence type="ECO:0000256" key="12">
    <source>
        <dbReference type="ARBA" id="ARBA00023049"/>
    </source>
</evidence>
<evidence type="ECO:0000259" key="16">
    <source>
        <dbReference type="PROSITE" id="PS52035"/>
    </source>
</evidence>
<name>A0A8K0T158_9PEZI</name>
<dbReference type="GO" id="GO:0004181">
    <property type="term" value="F:metallocarboxypeptidase activity"/>
    <property type="evidence" value="ECO:0007669"/>
    <property type="project" value="InterPro"/>
</dbReference>
<dbReference type="PANTHER" id="PTHR11705:SF143">
    <property type="entry name" value="SLL0236 PROTEIN"/>
    <property type="match status" value="1"/>
</dbReference>
<evidence type="ECO:0000256" key="14">
    <source>
        <dbReference type="PROSITE-ProRule" id="PRU01379"/>
    </source>
</evidence>
<keyword evidence="10" id="KW-0862">Zinc</keyword>
<evidence type="ECO:0000256" key="4">
    <source>
        <dbReference type="ARBA" id="ARBA00005988"/>
    </source>
</evidence>
<evidence type="ECO:0000313" key="18">
    <source>
        <dbReference type="Proteomes" id="UP000813385"/>
    </source>
</evidence>
<proteinExistence type="inferred from homology"/>
<feature type="active site" description="Proton donor/acceptor" evidence="14">
    <location>
        <position position="381"/>
    </location>
</feature>
<keyword evidence="13" id="KW-0865">Zymogen</keyword>
<comment type="function">
    <text evidence="2">Extracellular metalloprotease that contributes to pathogenicity.</text>
</comment>
<keyword evidence="11" id="KW-0843">Virulence</keyword>
<evidence type="ECO:0000256" key="3">
    <source>
        <dbReference type="ARBA" id="ARBA00004613"/>
    </source>
</evidence>
<dbReference type="SUPFAM" id="SSF53187">
    <property type="entry name" value="Zn-dependent exopeptidases"/>
    <property type="match status" value="1"/>
</dbReference>
<dbReference type="GO" id="GO:0005576">
    <property type="term" value="C:extracellular region"/>
    <property type="evidence" value="ECO:0007669"/>
    <property type="project" value="UniProtKB-SubCell"/>
</dbReference>
<sequence length="415" mass="45062">MKTVILSIVSLLPLAFGTVLPAPAKVDYTGFKGIRVTLPDDAPGVRDQISKLAKTVLNPGSQGNLDVVVAPENVRAVTELAANATVLVEDMAVALAEEDVSTVYAVPSETWFTAYHPYADHLQFLRDLQSSFPTQSEIFTTGASFQGRALTGIHIWGSGGKGSKPAVIFHGTVHAREWISTMTVQYMAYQLLTKYASDTATKALVDKFDYYIIPVLNPDGFVYTQTTDRLWRKNRQTLSGSTCVGRDPNRNWPYKWELTGGASTSPCAETFKGRAPADAPEIQGAKAQVDQLSSGRGIRFYIDFHSYGQYILWPYGYDCNVVAPDDAALRTMANRGATAIRGVSGTTYTIGNACRALYATTGDSTDYIHGVAKSTYTYTLELRDKGASGFSLPASQIQPTVRETWAGVVSMLQAA</sequence>
<dbReference type="AlphaFoldDB" id="A0A8K0T158"/>
<dbReference type="FunFam" id="3.40.630.10:FF:000165">
    <property type="entry name" value="Glucan 1,4-alpha-glucosidase, putative"/>
    <property type="match status" value="1"/>
</dbReference>
<evidence type="ECO:0000256" key="13">
    <source>
        <dbReference type="ARBA" id="ARBA00023145"/>
    </source>
</evidence>
<evidence type="ECO:0000256" key="10">
    <source>
        <dbReference type="ARBA" id="ARBA00022833"/>
    </source>
</evidence>
<evidence type="ECO:0000256" key="1">
    <source>
        <dbReference type="ARBA" id="ARBA00001947"/>
    </source>
</evidence>
<protein>
    <submittedName>
        <fullName evidence="17">Zinc carboxypeptidase</fullName>
    </submittedName>
</protein>
<dbReference type="GO" id="GO:0008270">
    <property type="term" value="F:zinc ion binding"/>
    <property type="evidence" value="ECO:0007669"/>
    <property type="project" value="InterPro"/>
</dbReference>
<dbReference type="PANTHER" id="PTHR11705">
    <property type="entry name" value="PROTEASE FAMILY M14 CARBOXYPEPTIDASE A,B"/>
    <property type="match status" value="1"/>
</dbReference>
<dbReference type="InterPro" id="IPR000834">
    <property type="entry name" value="Peptidase_M14"/>
</dbReference>
<comment type="subcellular location">
    <subcellularLocation>
        <location evidence="3">Secreted</location>
    </subcellularLocation>
</comment>
<keyword evidence="17" id="KW-0121">Carboxypeptidase</keyword>
<evidence type="ECO:0000256" key="15">
    <source>
        <dbReference type="SAM" id="SignalP"/>
    </source>
</evidence>
<comment type="similarity">
    <text evidence="4 14">Belongs to the peptidase M14 family.</text>
</comment>
<evidence type="ECO:0000256" key="2">
    <source>
        <dbReference type="ARBA" id="ARBA00003091"/>
    </source>
</evidence>
<dbReference type="InterPro" id="IPR057246">
    <property type="entry name" value="CARBOXYPEPT_ZN_1"/>
</dbReference>
<dbReference type="Proteomes" id="UP000813385">
    <property type="component" value="Unassembled WGS sequence"/>
</dbReference>
<keyword evidence="18" id="KW-1185">Reference proteome</keyword>
<keyword evidence="6" id="KW-0645">Protease</keyword>
<dbReference type="Pfam" id="PF00246">
    <property type="entry name" value="Peptidase_M14"/>
    <property type="match status" value="1"/>
</dbReference>
<comment type="caution">
    <text evidence="17">The sequence shown here is derived from an EMBL/GenBank/DDBJ whole genome shotgun (WGS) entry which is preliminary data.</text>
</comment>
<feature type="domain" description="Peptidase M14" evidence="16">
    <location>
        <begin position="114"/>
        <end position="415"/>
    </location>
</feature>
<comment type="cofactor">
    <cofactor evidence="1">
        <name>Zn(2+)</name>
        <dbReference type="ChEBI" id="CHEBI:29105"/>
    </cofactor>
</comment>
<evidence type="ECO:0000256" key="5">
    <source>
        <dbReference type="ARBA" id="ARBA00022525"/>
    </source>
</evidence>
<evidence type="ECO:0000256" key="9">
    <source>
        <dbReference type="ARBA" id="ARBA00022801"/>
    </source>
</evidence>
<keyword evidence="5" id="KW-0964">Secreted</keyword>
<feature type="chain" id="PRO_5035432304" evidence="15">
    <location>
        <begin position="18"/>
        <end position="415"/>
    </location>
</feature>
<evidence type="ECO:0000256" key="6">
    <source>
        <dbReference type="ARBA" id="ARBA00022670"/>
    </source>
</evidence>
<evidence type="ECO:0000256" key="11">
    <source>
        <dbReference type="ARBA" id="ARBA00023026"/>
    </source>
</evidence>
<dbReference type="PROSITE" id="PS00132">
    <property type="entry name" value="CARBOXYPEPT_ZN_1"/>
    <property type="match status" value="1"/>
</dbReference>
<feature type="signal peptide" evidence="15">
    <location>
        <begin position="1"/>
        <end position="17"/>
    </location>
</feature>
<dbReference type="EMBL" id="JAGPXD010000007">
    <property type="protein sequence ID" value="KAH7347168.1"/>
    <property type="molecule type" value="Genomic_DNA"/>
</dbReference>
<evidence type="ECO:0000256" key="7">
    <source>
        <dbReference type="ARBA" id="ARBA00022723"/>
    </source>
</evidence>
<dbReference type="SMART" id="SM00631">
    <property type="entry name" value="Zn_pept"/>
    <property type="match status" value="1"/>
</dbReference>
<accession>A0A8K0T158</accession>
<organism evidence="17 18">
    <name type="scientific">Plectosphaerella cucumerina</name>
    <dbReference type="NCBI Taxonomy" id="40658"/>
    <lineage>
        <taxon>Eukaryota</taxon>
        <taxon>Fungi</taxon>
        <taxon>Dikarya</taxon>
        <taxon>Ascomycota</taxon>
        <taxon>Pezizomycotina</taxon>
        <taxon>Sordariomycetes</taxon>
        <taxon>Hypocreomycetidae</taxon>
        <taxon>Glomerellales</taxon>
        <taxon>Plectosphaerellaceae</taxon>
        <taxon>Plectosphaerella</taxon>
    </lineage>
</organism>
<reference evidence="17" key="1">
    <citation type="journal article" date="2021" name="Nat. Commun.">
        <title>Genetic determinants of endophytism in the Arabidopsis root mycobiome.</title>
        <authorList>
            <person name="Mesny F."/>
            <person name="Miyauchi S."/>
            <person name="Thiergart T."/>
            <person name="Pickel B."/>
            <person name="Atanasova L."/>
            <person name="Karlsson M."/>
            <person name="Huettel B."/>
            <person name="Barry K.W."/>
            <person name="Haridas S."/>
            <person name="Chen C."/>
            <person name="Bauer D."/>
            <person name="Andreopoulos W."/>
            <person name="Pangilinan J."/>
            <person name="LaButti K."/>
            <person name="Riley R."/>
            <person name="Lipzen A."/>
            <person name="Clum A."/>
            <person name="Drula E."/>
            <person name="Henrissat B."/>
            <person name="Kohler A."/>
            <person name="Grigoriev I.V."/>
            <person name="Martin F.M."/>
            <person name="Hacquard S."/>
        </authorList>
    </citation>
    <scope>NUCLEOTIDE SEQUENCE</scope>
    <source>
        <strain evidence="17">MPI-CAGE-AT-0016</strain>
    </source>
</reference>
<dbReference type="CDD" id="cd03860">
    <property type="entry name" value="M14_CP_A-B_like"/>
    <property type="match status" value="1"/>
</dbReference>
<evidence type="ECO:0000256" key="8">
    <source>
        <dbReference type="ARBA" id="ARBA00022729"/>
    </source>
</evidence>
<keyword evidence="7" id="KW-0479">Metal-binding</keyword>
<evidence type="ECO:0000313" key="17">
    <source>
        <dbReference type="EMBL" id="KAH7347168.1"/>
    </source>
</evidence>
<keyword evidence="8 15" id="KW-0732">Signal</keyword>
<dbReference type="GO" id="GO:0006508">
    <property type="term" value="P:proteolysis"/>
    <property type="evidence" value="ECO:0007669"/>
    <property type="project" value="UniProtKB-KW"/>
</dbReference>
<dbReference type="OrthoDB" id="3626597at2759"/>
<dbReference type="Gene3D" id="3.40.630.10">
    <property type="entry name" value="Zn peptidases"/>
    <property type="match status" value="1"/>
</dbReference>
<keyword evidence="9" id="KW-0378">Hydrolase</keyword>
<gene>
    <name evidence="17" type="ORF">B0T11DRAFT_343391</name>
</gene>
<keyword evidence="12" id="KW-0482">Metalloprotease</keyword>